<evidence type="ECO:0000313" key="2">
    <source>
        <dbReference type="EMBL" id="SHK00174.1"/>
    </source>
</evidence>
<dbReference type="InterPro" id="IPR000212">
    <property type="entry name" value="DNA_helicase_UvrD/REP"/>
</dbReference>
<keyword evidence="3" id="KW-1185">Reference proteome</keyword>
<protein>
    <recommendedName>
        <fullName evidence="1">DNA 3'-5' helicase II</fullName>
    </recommendedName>
</protein>
<reference evidence="2 3" key="1">
    <citation type="submission" date="2016-11" db="EMBL/GenBank/DDBJ databases">
        <authorList>
            <person name="Jaros S."/>
            <person name="Januszkiewicz K."/>
            <person name="Wedrychowicz H."/>
        </authorList>
    </citation>
    <scope>NUCLEOTIDE SEQUENCE [LARGE SCALE GENOMIC DNA]</scope>
    <source>
        <strain evidence="2 3">DSM 27063</strain>
    </source>
</reference>
<dbReference type="GO" id="GO:0005524">
    <property type="term" value="F:ATP binding"/>
    <property type="evidence" value="ECO:0007669"/>
    <property type="project" value="InterPro"/>
</dbReference>
<dbReference type="STRING" id="1168035.SAMN05444280_1482"/>
<gene>
    <name evidence="2" type="ORF">SAMN05444280_1482</name>
</gene>
<dbReference type="EMBL" id="FQZE01000048">
    <property type="protein sequence ID" value="SHK00174.1"/>
    <property type="molecule type" value="Genomic_DNA"/>
</dbReference>
<dbReference type="InterPro" id="IPR027417">
    <property type="entry name" value="P-loop_NTPase"/>
</dbReference>
<dbReference type="Pfam" id="PF13245">
    <property type="entry name" value="AAA_19"/>
    <property type="match status" value="1"/>
</dbReference>
<dbReference type="GO" id="GO:0043138">
    <property type="term" value="F:3'-5' DNA helicase activity"/>
    <property type="evidence" value="ECO:0007669"/>
    <property type="project" value="TreeGrafter"/>
</dbReference>
<keyword evidence="2" id="KW-0067">ATP-binding</keyword>
<dbReference type="PANTHER" id="PTHR11070:SF2">
    <property type="entry name" value="ATP-DEPENDENT DNA HELICASE SRS2"/>
    <property type="match status" value="1"/>
</dbReference>
<keyword evidence="2" id="KW-0547">Nucleotide-binding</keyword>
<keyword evidence="2" id="KW-0378">Hydrolase</keyword>
<keyword evidence="2" id="KW-0347">Helicase</keyword>
<organism evidence="2 3">
    <name type="scientific">Tangfeifania diversioriginum</name>
    <dbReference type="NCBI Taxonomy" id="1168035"/>
    <lineage>
        <taxon>Bacteria</taxon>
        <taxon>Pseudomonadati</taxon>
        <taxon>Bacteroidota</taxon>
        <taxon>Bacteroidia</taxon>
        <taxon>Marinilabiliales</taxon>
        <taxon>Prolixibacteraceae</taxon>
        <taxon>Tangfeifania</taxon>
    </lineage>
</organism>
<accession>A0A1M6NX15</accession>
<dbReference type="Proteomes" id="UP000184050">
    <property type="component" value="Unassembled WGS sequence"/>
</dbReference>
<proteinExistence type="predicted"/>
<dbReference type="GO" id="GO:0003677">
    <property type="term" value="F:DNA binding"/>
    <property type="evidence" value="ECO:0007669"/>
    <property type="project" value="InterPro"/>
</dbReference>
<name>A0A1M6NX15_9BACT</name>
<dbReference type="Gene3D" id="3.40.50.300">
    <property type="entry name" value="P-loop containing nucleotide triphosphate hydrolases"/>
    <property type="match status" value="2"/>
</dbReference>
<sequence>MIDYNQLYQSFVTHEKSKLIAPAGYGKTYAISESLKWTKGHQLILTHTHAGVASIKEKIKIIKPECKYTVETISSFAQKYVEAFYCGMLPDQDDAGFFQFIIKKAAELFHVETIKTVLKVTYSGLFVDEYQDCSKTHQLLIFAISKLIPTHVLGDPLQGIFNFNNEPLVDFETDLYSYKNFELHEPWRWKKTNPALGEYLKEIRSTLLKGKPVDIGLLDGIENCKCLIIKENDIYVNGSDYRKWLNRIAYNNKSIADLNDILVLSHENNIWQRIKLNQKLGNRFHLIEAFDDKDFYKFSKSFDMLTQSDNLYHDLITLLKGRIDKRGKKRSKRVGTLLSGLNNYFNNDFKCPNPKRKELSMIVNKIKLIESNFDFSLLASILISLSKLENVRIVRNELFYDLCNSFQKSSIEKISVFESMKEIRNVKRRVGRKINGKYIGTTLLTKGLEAKTVVILDAHKFTDPKNFYVAMTRASSRLIVFSEENILNPY</sequence>
<dbReference type="SUPFAM" id="SSF52540">
    <property type="entry name" value="P-loop containing nucleoside triphosphate hydrolases"/>
    <property type="match status" value="1"/>
</dbReference>
<evidence type="ECO:0000313" key="3">
    <source>
        <dbReference type="Proteomes" id="UP000184050"/>
    </source>
</evidence>
<dbReference type="PANTHER" id="PTHR11070">
    <property type="entry name" value="UVRD / RECB / PCRA DNA HELICASE FAMILY MEMBER"/>
    <property type="match status" value="1"/>
</dbReference>
<evidence type="ECO:0000256" key="1">
    <source>
        <dbReference type="ARBA" id="ARBA00034923"/>
    </source>
</evidence>
<dbReference type="AlphaFoldDB" id="A0A1M6NX15"/>
<dbReference type="GO" id="GO:0000725">
    <property type="term" value="P:recombinational repair"/>
    <property type="evidence" value="ECO:0007669"/>
    <property type="project" value="TreeGrafter"/>
</dbReference>